<feature type="compositionally biased region" description="Polar residues" evidence="1">
    <location>
        <begin position="741"/>
        <end position="753"/>
    </location>
</feature>
<accession>A0A2P6MVE5</accession>
<organism evidence="3 4">
    <name type="scientific">Planoprotostelium fungivorum</name>
    <dbReference type="NCBI Taxonomy" id="1890364"/>
    <lineage>
        <taxon>Eukaryota</taxon>
        <taxon>Amoebozoa</taxon>
        <taxon>Evosea</taxon>
        <taxon>Variosea</taxon>
        <taxon>Cavosteliida</taxon>
        <taxon>Cavosteliaceae</taxon>
        <taxon>Planoprotostelium</taxon>
    </lineage>
</organism>
<feature type="compositionally biased region" description="Polar residues" evidence="1">
    <location>
        <begin position="494"/>
        <end position="503"/>
    </location>
</feature>
<dbReference type="InterPro" id="IPR021109">
    <property type="entry name" value="Peptidase_aspartic_dom_sf"/>
</dbReference>
<protein>
    <recommendedName>
        <fullName evidence="2">Retrotransposon gag domain-containing protein</fullName>
    </recommendedName>
</protein>
<dbReference type="Gene3D" id="2.40.70.10">
    <property type="entry name" value="Acid Proteases"/>
    <property type="match status" value="1"/>
</dbReference>
<dbReference type="AlphaFoldDB" id="A0A2P6MVE5"/>
<gene>
    <name evidence="3" type="ORF">PROFUN_15396</name>
</gene>
<dbReference type="CDD" id="cd00303">
    <property type="entry name" value="retropepsin_like"/>
    <property type="match status" value="1"/>
</dbReference>
<dbReference type="InterPro" id="IPR001969">
    <property type="entry name" value="Aspartic_peptidase_AS"/>
</dbReference>
<dbReference type="GO" id="GO:0006508">
    <property type="term" value="P:proteolysis"/>
    <property type="evidence" value="ECO:0007669"/>
    <property type="project" value="InterPro"/>
</dbReference>
<dbReference type="InParanoid" id="A0A2P6MVE5"/>
<dbReference type="SUPFAM" id="SSF50630">
    <property type="entry name" value="Acid proteases"/>
    <property type="match status" value="1"/>
</dbReference>
<evidence type="ECO:0000313" key="4">
    <source>
        <dbReference type="Proteomes" id="UP000241769"/>
    </source>
</evidence>
<proteinExistence type="predicted"/>
<evidence type="ECO:0000313" key="3">
    <source>
        <dbReference type="EMBL" id="PRP75688.1"/>
    </source>
</evidence>
<reference evidence="3 4" key="1">
    <citation type="journal article" date="2018" name="Genome Biol. Evol.">
        <title>Multiple Roots of Fruiting Body Formation in Amoebozoa.</title>
        <authorList>
            <person name="Hillmann F."/>
            <person name="Forbes G."/>
            <person name="Novohradska S."/>
            <person name="Ferling I."/>
            <person name="Riege K."/>
            <person name="Groth M."/>
            <person name="Westermann M."/>
            <person name="Marz M."/>
            <person name="Spaller T."/>
            <person name="Winckler T."/>
            <person name="Schaap P."/>
            <person name="Glockner G."/>
        </authorList>
    </citation>
    <scope>NUCLEOTIDE SEQUENCE [LARGE SCALE GENOMIC DNA]</scope>
    <source>
        <strain evidence="3 4">Jena</strain>
    </source>
</reference>
<name>A0A2P6MVE5_9EUKA</name>
<dbReference type="GO" id="GO:0004190">
    <property type="term" value="F:aspartic-type endopeptidase activity"/>
    <property type="evidence" value="ECO:0007669"/>
    <property type="project" value="InterPro"/>
</dbReference>
<evidence type="ECO:0000259" key="2">
    <source>
        <dbReference type="Pfam" id="PF03732"/>
    </source>
</evidence>
<dbReference type="PROSITE" id="PS00141">
    <property type="entry name" value="ASP_PROTEASE"/>
    <property type="match status" value="1"/>
</dbReference>
<dbReference type="Proteomes" id="UP000241769">
    <property type="component" value="Unassembled WGS sequence"/>
</dbReference>
<dbReference type="EMBL" id="MDYQ01000368">
    <property type="protein sequence ID" value="PRP75688.1"/>
    <property type="molecule type" value="Genomic_DNA"/>
</dbReference>
<evidence type="ECO:0000256" key="1">
    <source>
        <dbReference type="SAM" id="MobiDB-lite"/>
    </source>
</evidence>
<sequence length="767" mass="86413">MPPKAFETPADLAQAAKEYGGDTWREQMSYITQTGSDGHPQEQLNGLKCFAEDYQTEHRRQAFSVSLGGNLCTQIIQKTQGVVTESFRDISVFEKHNFLKETFTGYFHRDLEETSRYEKASILLRQTRYLPSIPTPALYHQRHWSLPPQSRSHPLIFFPTTYTPPMSQPVNELCHDQFLEELRNELLAVDNQLLKIRPSRKDEIAVTQRLALQQQRTDLLHDIEATLELRKSTLDTLATINKLSLEPTIPPVDQQLIVNDAPAPITVPTTALTPITAPTVTSTTHSTKVPHDLPCFMDSTGKGRSTFTDPVKFTRKFEAILEANGLNVEHHWERLFRCCVEDDRYLWAKDNIFGRQLTWDAFTTLLHSHFDQADLNDRLREELITTTMHARETVQQFADRFRGLMLQAGVADDESIANTFIHQLPPLVSASILGYRKMHRATHTTDRTFLSRVHNIVDFAIQQDDVLRRSTVTTTVPTTVPRRDRDNNPPSSPIPRTNDTNHCGISGHKGHSSSECFTLHPELIKNHVCKICKDRGHFPSSCPAQDVKTQLRTSATDTTKNHKIRRIYHEPEPIEEPPNYNDVDTYISSVVPNLYLRSLRGPSTTPTDRFTLPLLINGIRTPALLDTGADRSYMHRSFAEKHHIPIIPATGLVSLAIATTSSTCTGHTFPINVTYGQPGHSITRSITFHIVDLNDFDVYIGGNNLEHIGIVIPIATSYPDEITVSDPALTPDPAPAPASTHNTCHNHLPNTNSLLREGGDVVTEVRH</sequence>
<feature type="domain" description="Retrotransposon gag" evidence="2">
    <location>
        <begin position="335"/>
        <end position="422"/>
    </location>
</feature>
<dbReference type="Pfam" id="PF03732">
    <property type="entry name" value="Retrotrans_gag"/>
    <property type="match status" value="1"/>
</dbReference>
<dbReference type="InterPro" id="IPR005162">
    <property type="entry name" value="Retrotrans_gag_dom"/>
</dbReference>
<feature type="region of interest" description="Disordered" evidence="1">
    <location>
        <begin position="729"/>
        <end position="753"/>
    </location>
</feature>
<feature type="region of interest" description="Disordered" evidence="1">
    <location>
        <begin position="473"/>
        <end position="507"/>
    </location>
</feature>
<keyword evidence="4" id="KW-1185">Reference proteome</keyword>
<comment type="caution">
    <text evidence="3">The sequence shown here is derived from an EMBL/GenBank/DDBJ whole genome shotgun (WGS) entry which is preliminary data.</text>
</comment>